<feature type="region of interest" description="Disordered" evidence="7">
    <location>
        <begin position="81"/>
        <end position="123"/>
    </location>
</feature>
<evidence type="ECO:0000256" key="3">
    <source>
        <dbReference type="ARBA" id="ARBA00022692"/>
    </source>
</evidence>
<keyword evidence="2" id="KW-1134">Transmembrane beta strand</keyword>
<accession>A0A5C6CRT4</accession>
<comment type="subcellular location">
    <subcellularLocation>
        <location evidence="1">Cell outer membrane</location>
    </subcellularLocation>
</comment>
<feature type="compositionally biased region" description="Polar residues" evidence="7">
    <location>
        <begin position="665"/>
        <end position="675"/>
    </location>
</feature>
<dbReference type="InterPro" id="IPR051906">
    <property type="entry name" value="TolC-like"/>
</dbReference>
<dbReference type="Gene3D" id="1.20.1600.10">
    <property type="entry name" value="Outer membrane efflux proteins (OEP)"/>
    <property type="match status" value="1"/>
</dbReference>
<feature type="region of interest" description="Disordered" evidence="7">
    <location>
        <begin position="649"/>
        <end position="675"/>
    </location>
</feature>
<dbReference type="Proteomes" id="UP000316304">
    <property type="component" value="Unassembled WGS sequence"/>
</dbReference>
<dbReference type="PANTHER" id="PTHR30026:SF23">
    <property type="entry name" value="TO APRF-PUTATIVE OUTER MEMBRANE EFFLUX PROTEIN OR SECRETED ALKALINE PHOSPHATASE-RELATED"/>
    <property type="match status" value="1"/>
</dbReference>
<dbReference type="GO" id="GO:0015562">
    <property type="term" value="F:efflux transmembrane transporter activity"/>
    <property type="evidence" value="ECO:0007669"/>
    <property type="project" value="InterPro"/>
</dbReference>
<dbReference type="GO" id="GO:1990281">
    <property type="term" value="C:efflux pump complex"/>
    <property type="evidence" value="ECO:0007669"/>
    <property type="project" value="TreeGrafter"/>
</dbReference>
<keyword evidence="9" id="KW-1185">Reference proteome</keyword>
<dbReference type="SUPFAM" id="SSF56954">
    <property type="entry name" value="Outer membrane efflux proteins (OEP)"/>
    <property type="match status" value="1"/>
</dbReference>
<evidence type="ECO:0000256" key="4">
    <source>
        <dbReference type="ARBA" id="ARBA00023136"/>
    </source>
</evidence>
<feature type="compositionally biased region" description="Basic and acidic residues" evidence="7">
    <location>
        <begin position="89"/>
        <end position="105"/>
    </location>
</feature>
<evidence type="ECO:0000256" key="1">
    <source>
        <dbReference type="ARBA" id="ARBA00004442"/>
    </source>
</evidence>
<evidence type="ECO:0000256" key="5">
    <source>
        <dbReference type="ARBA" id="ARBA00023237"/>
    </source>
</evidence>
<dbReference type="AlphaFoldDB" id="A0A5C6CRT4"/>
<proteinExistence type="predicted"/>
<evidence type="ECO:0000256" key="7">
    <source>
        <dbReference type="SAM" id="MobiDB-lite"/>
    </source>
</evidence>
<keyword evidence="5" id="KW-0998">Cell outer membrane</keyword>
<evidence type="ECO:0000313" key="8">
    <source>
        <dbReference type="EMBL" id="TWU26565.1"/>
    </source>
</evidence>
<organism evidence="8 9">
    <name type="scientific">Novipirellula galeiformis</name>
    <dbReference type="NCBI Taxonomy" id="2528004"/>
    <lineage>
        <taxon>Bacteria</taxon>
        <taxon>Pseudomonadati</taxon>
        <taxon>Planctomycetota</taxon>
        <taxon>Planctomycetia</taxon>
        <taxon>Pirellulales</taxon>
        <taxon>Pirellulaceae</taxon>
        <taxon>Novipirellula</taxon>
    </lineage>
</organism>
<sequence>MQGQTYRAHRIMIRQKTLLLMLMLVTVVSGCHGFDRWAWRRDQAYMGLALRSNQQHSEQTRRSTSIPEPPVQLASTAILSPANAASSTEDEKRDAGESPSDVHDGDDSETASASVAAPASEREISLHEALQTSLDRSRIARVTTGGTVTTAVTTFYDVEASEARLRAALAAFDTRFESQFYSNQFNNPPNAFFGPGLSKPESRDEAAITAGLSKPLSHGGTVSAAYNPSPGYLFVPGSSSSGFNPTYVSELALSLRQPLLRNAGVPVNTAPIQVARLEVEQSAWDFKDSLMSSVRSVTEAFWDLYLAQVSVAEYQKVIPILEEIVRIQQESLSAKLVIQADVAKARAQLHAYQQEYIRLQSELASSELRLRNLIQLAPSAGGKLVAITQPTHQKIEMDPQLAYFQALDNRPDVVQRRLDISIRRLEVVVRNNQRKPDLDFTALYRLNGLGENLGNALEQMSTAEFTDLQLGVSLAMPVGLRQATASAQEARVKLVRASRLLEQQMFSVSYELSQSAQTIHYAYLEYEQAKLELEAANEWVRGARLRYQNPAPDAGDSNWMLPYLDDYYRAIRARTDAAIAVTETLTKYNFEIVRYEELKGTLLDFFAIDYLGDPCRQSLALPKNAEPVANHPVRNELWPSDDFDRFTEAVQGTTSDPPHRLQQELRPQQSRRGIE</sequence>
<evidence type="ECO:0000256" key="2">
    <source>
        <dbReference type="ARBA" id="ARBA00022452"/>
    </source>
</evidence>
<keyword evidence="6" id="KW-0175">Coiled coil</keyword>
<protein>
    <submittedName>
        <fullName evidence="8">Outer membrane efflux protein</fullName>
    </submittedName>
</protein>
<dbReference type="PANTHER" id="PTHR30026">
    <property type="entry name" value="OUTER MEMBRANE PROTEIN TOLC"/>
    <property type="match status" value="1"/>
</dbReference>
<dbReference type="EMBL" id="SJPT01000001">
    <property type="protein sequence ID" value="TWU26565.1"/>
    <property type="molecule type" value="Genomic_DNA"/>
</dbReference>
<keyword evidence="4" id="KW-0472">Membrane</keyword>
<evidence type="ECO:0000256" key="6">
    <source>
        <dbReference type="SAM" id="Coils"/>
    </source>
</evidence>
<comment type="caution">
    <text evidence="8">The sequence shown here is derived from an EMBL/GenBank/DDBJ whole genome shotgun (WGS) entry which is preliminary data.</text>
</comment>
<dbReference type="GO" id="GO:0009279">
    <property type="term" value="C:cell outer membrane"/>
    <property type="evidence" value="ECO:0007669"/>
    <property type="project" value="UniProtKB-SubCell"/>
</dbReference>
<evidence type="ECO:0000313" key="9">
    <source>
        <dbReference type="Proteomes" id="UP000316304"/>
    </source>
</evidence>
<name>A0A5C6CRT4_9BACT</name>
<dbReference type="GO" id="GO:0015288">
    <property type="term" value="F:porin activity"/>
    <property type="evidence" value="ECO:0007669"/>
    <property type="project" value="TreeGrafter"/>
</dbReference>
<feature type="coiled-coil region" evidence="6">
    <location>
        <begin position="342"/>
        <end position="369"/>
    </location>
</feature>
<reference evidence="8 9" key="1">
    <citation type="submission" date="2019-02" db="EMBL/GenBank/DDBJ databases">
        <title>Deep-cultivation of Planctomycetes and their phenomic and genomic characterization uncovers novel biology.</title>
        <authorList>
            <person name="Wiegand S."/>
            <person name="Jogler M."/>
            <person name="Boedeker C."/>
            <person name="Pinto D."/>
            <person name="Vollmers J."/>
            <person name="Rivas-Marin E."/>
            <person name="Kohn T."/>
            <person name="Peeters S.H."/>
            <person name="Heuer A."/>
            <person name="Rast P."/>
            <person name="Oberbeckmann S."/>
            <person name="Bunk B."/>
            <person name="Jeske O."/>
            <person name="Meyerdierks A."/>
            <person name="Storesund J.E."/>
            <person name="Kallscheuer N."/>
            <person name="Luecker S."/>
            <person name="Lage O.M."/>
            <person name="Pohl T."/>
            <person name="Merkel B.J."/>
            <person name="Hornburger P."/>
            <person name="Mueller R.-W."/>
            <person name="Bruemmer F."/>
            <person name="Labrenz M."/>
            <person name="Spormann A.M."/>
            <person name="Op Den Camp H."/>
            <person name="Overmann J."/>
            <person name="Amann R."/>
            <person name="Jetten M.S.M."/>
            <person name="Mascher T."/>
            <person name="Medema M.H."/>
            <person name="Devos D.P."/>
            <person name="Kaster A.-K."/>
            <person name="Ovreas L."/>
            <person name="Rohde M."/>
            <person name="Galperin M.Y."/>
            <person name="Jogler C."/>
        </authorList>
    </citation>
    <scope>NUCLEOTIDE SEQUENCE [LARGE SCALE GENOMIC DNA]</scope>
    <source>
        <strain evidence="8 9">Pla52o</strain>
    </source>
</reference>
<keyword evidence="3" id="KW-0812">Transmembrane</keyword>
<gene>
    <name evidence="8" type="ORF">Pla52o_04180</name>
</gene>
<dbReference type="PROSITE" id="PS51257">
    <property type="entry name" value="PROKAR_LIPOPROTEIN"/>
    <property type="match status" value="1"/>
</dbReference>